<protein>
    <submittedName>
        <fullName evidence="5">Copper transport repressor, CopY/TcrY family</fullName>
    </submittedName>
</protein>
<name>A0A173U2I6_9FIRM</name>
<evidence type="ECO:0000313" key="5">
    <source>
        <dbReference type="EMBL" id="CUN09283.1"/>
    </source>
</evidence>
<accession>A0A173U2I6</accession>
<dbReference type="Pfam" id="PF03965">
    <property type="entry name" value="Penicillinase_R"/>
    <property type="match status" value="1"/>
</dbReference>
<evidence type="ECO:0000256" key="1">
    <source>
        <dbReference type="ARBA" id="ARBA00011046"/>
    </source>
</evidence>
<evidence type="ECO:0000256" key="3">
    <source>
        <dbReference type="ARBA" id="ARBA00023125"/>
    </source>
</evidence>
<evidence type="ECO:0000313" key="8">
    <source>
        <dbReference type="Proteomes" id="UP000283700"/>
    </source>
</evidence>
<dbReference type="EMBL" id="CYYC01000027">
    <property type="protein sequence ID" value="CUN09283.1"/>
    <property type="molecule type" value="Genomic_DNA"/>
</dbReference>
<reference evidence="6 8" key="2">
    <citation type="submission" date="2018-08" db="EMBL/GenBank/DDBJ databases">
        <title>A genome reference for cultivated species of the human gut microbiota.</title>
        <authorList>
            <person name="Zou Y."/>
            <person name="Xue W."/>
            <person name="Luo G."/>
        </authorList>
    </citation>
    <scope>NUCLEOTIDE SEQUENCE [LARGE SCALE GENOMIC DNA]</scope>
    <source>
        <strain evidence="6 8">AF31-17AC</strain>
    </source>
</reference>
<proteinExistence type="inferred from homology"/>
<dbReference type="SUPFAM" id="SSF46785">
    <property type="entry name" value="Winged helix' DNA-binding domain"/>
    <property type="match status" value="1"/>
</dbReference>
<dbReference type="GO" id="GO:0045892">
    <property type="term" value="P:negative regulation of DNA-templated transcription"/>
    <property type="evidence" value="ECO:0007669"/>
    <property type="project" value="InterPro"/>
</dbReference>
<keyword evidence="2" id="KW-0805">Transcription regulation</keyword>
<dbReference type="RefSeq" id="WP_005348445.1">
    <property type="nucleotide sequence ID" value="NZ_CAJLIF010000001.1"/>
</dbReference>
<dbReference type="GeneID" id="75047220"/>
<dbReference type="OrthoDB" id="9795583at2"/>
<reference evidence="5 7" key="1">
    <citation type="submission" date="2015-09" db="EMBL/GenBank/DDBJ databases">
        <authorList>
            <consortium name="Pathogen Informatics"/>
        </authorList>
    </citation>
    <scope>NUCLEOTIDE SEQUENCE [LARGE SCALE GENOMIC DNA]</scope>
    <source>
        <strain evidence="5 7">2789STDY5834966</strain>
    </source>
</reference>
<gene>
    <name evidence="6" type="ORF">DWZ29_16740</name>
    <name evidence="5" type="ORF">ERS852578_02136</name>
</gene>
<dbReference type="InterPro" id="IPR036388">
    <property type="entry name" value="WH-like_DNA-bd_sf"/>
</dbReference>
<dbReference type="Proteomes" id="UP000283700">
    <property type="component" value="Unassembled WGS sequence"/>
</dbReference>
<dbReference type="EMBL" id="QRQO01000091">
    <property type="protein sequence ID" value="RHN05402.1"/>
    <property type="molecule type" value="Genomic_DNA"/>
</dbReference>
<keyword evidence="4" id="KW-0804">Transcription</keyword>
<dbReference type="Gene3D" id="1.10.10.10">
    <property type="entry name" value="Winged helix-like DNA-binding domain superfamily/Winged helix DNA-binding domain"/>
    <property type="match status" value="1"/>
</dbReference>
<evidence type="ECO:0000313" key="7">
    <source>
        <dbReference type="Proteomes" id="UP000095390"/>
    </source>
</evidence>
<evidence type="ECO:0000313" key="6">
    <source>
        <dbReference type="EMBL" id="RHN05402.1"/>
    </source>
</evidence>
<dbReference type="InterPro" id="IPR005650">
    <property type="entry name" value="BlaI_family"/>
</dbReference>
<evidence type="ECO:0000256" key="2">
    <source>
        <dbReference type="ARBA" id="ARBA00023015"/>
    </source>
</evidence>
<comment type="similarity">
    <text evidence="1">Belongs to the BlaI transcriptional regulatory family.</text>
</comment>
<dbReference type="AlphaFoldDB" id="A0A173U2I6"/>
<dbReference type="Proteomes" id="UP000095390">
    <property type="component" value="Unassembled WGS sequence"/>
</dbReference>
<dbReference type="InterPro" id="IPR036390">
    <property type="entry name" value="WH_DNA-bd_sf"/>
</dbReference>
<sequence length="129" mass="15062">MAEQHLTKSELAIMEVMWEQEEALTASEIIKASGDKEWKNSSIHLMVNALLEKGFLEVAGFKKTTKNYARTFKPTMTKEKYFVRKVMGNTPVAEKKKIYMQLLKEVDEIETLDTIKEEIYARKKELENR</sequence>
<dbReference type="GO" id="GO:0003677">
    <property type="term" value="F:DNA binding"/>
    <property type="evidence" value="ECO:0007669"/>
    <property type="project" value="UniProtKB-KW"/>
</dbReference>
<evidence type="ECO:0000256" key="4">
    <source>
        <dbReference type="ARBA" id="ARBA00023163"/>
    </source>
</evidence>
<organism evidence="5 7">
    <name type="scientific">Anaerobutyricum hallii</name>
    <dbReference type="NCBI Taxonomy" id="39488"/>
    <lineage>
        <taxon>Bacteria</taxon>
        <taxon>Bacillati</taxon>
        <taxon>Bacillota</taxon>
        <taxon>Clostridia</taxon>
        <taxon>Lachnospirales</taxon>
        <taxon>Lachnospiraceae</taxon>
        <taxon>Anaerobutyricum</taxon>
    </lineage>
</organism>
<keyword evidence="3" id="KW-0238">DNA-binding</keyword>